<dbReference type="Proteomes" id="UP000266745">
    <property type="component" value="Chromosome"/>
</dbReference>
<dbReference type="InterPro" id="IPR037401">
    <property type="entry name" value="SnoaL-like"/>
</dbReference>
<accession>A0A3G1B709</accession>
<keyword evidence="3" id="KW-1185">Reference proteome</keyword>
<dbReference type="Pfam" id="PF12680">
    <property type="entry name" value="SnoaL_2"/>
    <property type="match status" value="1"/>
</dbReference>
<dbReference type="GeneID" id="24875941"/>
<reference evidence="2 3" key="1">
    <citation type="journal article" date="2016" name="Sci. Rep.">
        <title>A novel ammonia-oxidizing archaeon from wastewater treatment plant: Its enrichment, physiological and genomic characteristics.</title>
        <authorList>
            <person name="Li Y."/>
            <person name="Ding K."/>
            <person name="Wen X."/>
            <person name="Zhang B."/>
            <person name="Shen B."/>
            <person name="Yang Y."/>
        </authorList>
    </citation>
    <scope>NUCLEOTIDE SEQUENCE [LARGE SCALE GENOMIC DNA]</scope>
    <source>
        <strain evidence="2 3">SAT1</strain>
    </source>
</reference>
<dbReference type="SUPFAM" id="SSF54427">
    <property type="entry name" value="NTF2-like"/>
    <property type="match status" value="1"/>
</dbReference>
<protein>
    <recommendedName>
        <fullName evidence="1">SnoaL-like domain-containing protein</fullName>
    </recommendedName>
</protein>
<feature type="domain" description="SnoaL-like" evidence="1">
    <location>
        <begin position="8"/>
        <end position="112"/>
    </location>
</feature>
<evidence type="ECO:0000259" key="1">
    <source>
        <dbReference type="Pfam" id="PF12680"/>
    </source>
</evidence>
<sequence length="127" mass="14778">MNQNIELVKKFYSLFGKQDRAFLELCDDNIEWTVMKNMPNGGTHTGKKAVFDGYFPKLFAKFAEFHVITDEFITADNRVIVFGTYKITSKSKKKFDAPFVHIYTIQDSKIAKFRQYSDTKEIQNAID</sequence>
<dbReference type="InterPro" id="IPR032710">
    <property type="entry name" value="NTF2-like_dom_sf"/>
</dbReference>
<dbReference type="Gene3D" id="3.10.450.50">
    <property type="match status" value="1"/>
</dbReference>
<dbReference type="AlphaFoldDB" id="A0A3G1B709"/>
<dbReference type="KEGG" id="tah:SU86_005945"/>
<dbReference type="RefSeq" id="WP_048188865.1">
    <property type="nucleotide sequence ID" value="NZ_CP011097.1"/>
</dbReference>
<dbReference type="PANTHER" id="PTHR41252">
    <property type="entry name" value="BLR2505 PROTEIN"/>
    <property type="match status" value="1"/>
</dbReference>
<organism evidence="2 3">
    <name type="scientific">Candidatus Nitrosotenuis cloacae</name>
    <dbReference type="NCBI Taxonomy" id="1603555"/>
    <lineage>
        <taxon>Archaea</taxon>
        <taxon>Nitrososphaerota</taxon>
        <taxon>Candidatus Nitrosotenuis</taxon>
    </lineage>
</organism>
<evidence type="ECO:0000313" key="2">
    <source>
        <dbReference type="EMBL" id="AJZ75981.1"/>
    </source>
</evidence>
<name>A0A3G1B709_9ARCH</name>
<dbReference type="STRING" id="1603555.SU86_005945"/>
<evidence type="ECO:0000313" key="3">
    <source>
        <dbReference type="Proteomes" id="UP000266745"/>
    </source>
</evidence>
<dbReference type="EMBL" id="CP011097">
    <property type="protein sequence ID" value="AJZ75981.1"/>
    <property type="molecule type" value="Genomic_DNA"/>
</dbReference>
<gene>
    <name evidence="2" type="ORF">SU86_005945</name>
</gene>
<proteinExistence type="predicted"/>
<dbReference type="OrthoDB" id="2692at2157"/>
<dbReference type="PANTHER" id="PTHR41252:SF1">
    <property type="entry name" value="BLR2505 PROTEIN"/>
    <property type="match status" value="1"/>
</dbReference>